<dbReference type="AlphaFoldDB" id="A0A7R8H842"/>
<reference evidence="1" key="1">
    <citation type="submission" date="2021-02" db="EMBL/GenBank/DDBJ databases">
        <authorList>
            <person name="Bekaert M."/>
        </authorList>
    </citation>
    <scope>NUCLEOTIDE SEQUENCE</scope>
    <source>
        <strain evidence="1">IoA-00</strain>
    </source>
</reference>
<organism evidence="1 2">
    <name type="scientific">Lepeophtheirus salmonis</name>
    <name type="common">Salmon louse</name>
    <name type="synonym">Caligus salmonis</name>
    <dbReference type="NCBI Taxonomy" id="72036"/>
    <lineage>
        <taxon>Eukaryota</taxon>
        <taxon>Metazoa</taxon>
        <taxon>Ecdysozoa</taxon>
        <taxon>Arthropoda</taxon>
        <taxon>Crustacea</taxon>
        <taxon>Multicrustacea</taxon>
        <taxon>Hexanauplia</taxon>
        <taxon>Copepoda</taxon>
        <taxon>Siphonostomatoida</taxon>
        <taxon>Caligidae</taxon>
        <taxon>Lepeophtheirus</taxon>
    </lineage>
</organism>
<dbReference type="EMBL" id="HG994583">
    <property type="protein sequence ID" value="CAF2915903.1"/>
    <property type="molecule type" value="Genomic_DNA"/>
</dbReference>
<gene>
    <name evidence="1" type="ORF">LSAA_8242</name>
</gene>
<protein>
    <submittedName>
        <fullName evidence="1">(salmon louse) hypothetical protein</fullName>
    </submittedName>
</protein>
<accession>A0A7R8H842</accession>
<dbReference type="Proteomes" id="UP000675881">
    <property type="component" value="Chromosome 4"/>
</dbReference>
<keyword evidence="2" id="KW-1185">Reference proteome</keyword>
<sequence>MSGVNGGMQKIVQEILQREVPYVHCFKHHTQTSTAEVRMDTTGLFKAITQASFLFIAYMTHQVLSFLDLPKKWTPRQIHIPLYWYQTGPKSIGVLRSRDVILSFGELLSRETDHRTS</sequence>
<proteinExistence type="predicted"/>
<name>A0A7R8H842_LEPSM</name>
<evidence type="ECO:0000313" key="2">
    <source>
        <dbReference type="Proteomes" id="UP000675881"/>
    </source>
</evidence>
<evidence type="ECO:0000313" key="1">
    <source>
        <dbReference type="EMBL" id="CAF2915903.1"/>
    </source>
</evidence>